<dbReference type="SUPFAM" id="SSF49401">
    <property type="entry name" value="Bacterial adhesins"/>
    <property type="match status" value="1"/>
</dbReference>
<dbReference type="Gene3D" id="2.60.40.1090">
    <property type="entry name" value="Fimbrial-type adhesion domain"/>
    <property type="match status" value="1"/>
</dbReference>
<evidence type="ECO:0000259" key="2">
    <source>
        <dbReference type="Pfam" id="PF00419"/>
    </source>
</evidence>
<organism evidence="3">
    <name type="scientific">Pseudomonas tritici</name>
    <dbReference type="NCBI Taxonomy" id="2745518"/>
    <lineage>
        <taxon>Bacteria</taxon>
        <taxon>Pseudomonadati</taxon>
        <taxon>Pseudomonadota</taxon>
        <taxon>Gammaproteobacteria</taxon>
        <taxon>Pseudomonadales</taxon>
        <taxon>Pseudomonadaceae</taxon>
        <taxon>Pseudomonas</taxon>
    </lineage>
</organism>
<proteinExistence type="predicted"/>
<evidence type="ECO:0000256" key="1">
    <source>
        <dbReference type="SAM" id="SignalP"/>
    </source>
</evidence>
<dbReference type="PANTHER" id="PTHR33420">
    <property type="entry name" value="FIMBRIAL SUBUNIT ELFA-RELATED"/>
    <property type="match status" value="1"/>
</dbReference>
<sequence length="171" mass="17785">MKKTLLAFTLASIFMSAAVQAVDHPATVDINGTLTSDSTECNVITSSNTVNLNGHIERLPNQGDNATNNASGILLAINDSRCNGKVVLQFHGQADDADGTALANTDASEAAAKGVGIGIFDKNSAPLEINNSQMTPSTTGSSIYLQMVKLSNQTPVEGTVHGSLTIDIVRL</sequence>
<feature type="domain" description="Fimbrial-type adhesion" evidence="2">
    <location>
        <begin position="30"/>
        <end position="167"/>
    </location>
</feature>
<gene>
    <name evidence="3" type="ORF">HU722_20380</name>
</gene>
<dbReference type="InterPro" id="IPR008966">
    <property type="entry name" value="Adhesion_dom_sf"/>
</dbReference>
<dbReference type="InterPro" id="IPR036937">
    <property type="entry name" value="Adhesion_dom_fimbrial_sf"/>
</dbReference>
<comment type="caution">
    <text evidence="3">The sequence shown here is derived from an EMBL/GenBank/DDBJ whole genome shotgun (WGS) entry which is preliminary data.</text>
</comment>
<dbReference type="InterPro" id="IPR000259">
    <property type="entry name" value="Adhesion_dom_fimbrial"/>
</dbReference>
<dbReference type="PANTHER" id="PTHR33420:SF32">
    <property type="entry name" value="FIMBRIAL-LIKE PROTEIN"/>
    <property type="match status" value="1"/>
</dbReference>
<feature type="signal peptide" evidence="1">
    <location>
        <begin position="1"/>
        <end position="21"/>
    </location>
</feature>
<dbReference type="InterPro" id="IPR050263">
    <property type="entry name" value="Bact_Fimbrial_Adh_Pro"/>
</dbReference>
<dbReference type="GO" id="GO:0009289">
    <property type="term" value="C:pilus"/>
    <property type="evidence" value="ECO:0007669"/>
    <property type="project" value="InterPro"/>
</dbReference>
<protein>
    <submittedName>
        <fullName evidence="3">Type 1 fimbrial protein</fullName>
    </submittedName>
</protein>
<dbReference type="Pfam" id="PF00419">
    <property type="entry name" value="Fimbrial"/>
    <property type="match status" value="1"/>
</dbReference>
<evidence type="ECO:0000313" key="3">
    <source>
        <dbReference type="EMBL" id="MBC3293883.1"/>
    </source>
</evidence>
<dbReference type="AlphaFoldDB" id="A0A8I0CXJ7"/>
<keyword evidence="1" id="KW-0732">Signal</keyword>
<dbReference type="GO" id="GO:0043709">
    <property type="term" value="P:cell adhesion involved in single-species biofilm formation"/>
    <property type="evidence" value="ECO:0007669"/>
    <property type="project" value="TreeGrafter"/>
</dbReference>
<feature type="chain" id="PRO_5034535507" evidence="1">
    <location>
        <begin position="22"/>
        <end position="171"/>
    </location>
</feature>
<name>A0A8I0CXJ7_9PSED</name>
<accession>A0A8I0CXJ7</accession>
<reference evidence="3" key="1">
    <citation type="journal article" date="2020" name="Microorganisms">
        <title>Reliable Identification of Environmental Pseudomonas Isolates Using the rpoD Gene.</title>
        <authorList>
            <consortium name="The Broad Institute Genome Sequencing Platform"/>
            <person name="Girard L."/>
            <person name="Lood C."/>
            <person name="Rokni-Zadeh H."/>
            <person name="van Noort V."/>
            <person name="Lavigne R."/>
            <person name="De Mot R."/>
        </authorList>
    </citation>
    <scope>NUCLEOTIDE SEQUENCE [LARGE SCALE GENOMIC DNA]</scope>
    <source>
        <strain evidence="3">SWRI145</strain>
    </source>
</reference>
<dbReference type="EMBL" id="JABWQF010000012">
    <property type="protein sequence ID" value="MBC3293883.1"/>
    <property type="molecule type" value="Genomic_DNA"/>
</dbReference>